<sequence length="493" mass="53651">MAVGPLQLLLLAVAAAARPAIAHSGPARLCFGLAAIAALAMFIDPGFLAWSLFWVFAGMGTLMPATARFGDAWGWCQQLIWHALRAGFAPWLDARRLLRVKRRSSRGHMRRALPQLVLPAIGSCVILGLFAKANPVIEHWFDSLLSLSLPELWIVRLPIAAIWFTMAWSLLRPRLCRHVLGTFDGRGDLALPGVTPASVQLSLIAFNALFALQNAMDLLWLWGIAPLPKGMTLAEYAHRGAYPLIVTALLAAGFVLVALRPGSKTASMPLVRRLVVVWIMQNVLLVANAALRTLDYIAAYSLTELRIAALLWMGLVALGLLLVMWRLLRDKSASWLINRNAAAALALLMSCSFVDLDAVSARYNVAHARELGGSGAALDICHLQGMGVSAITALARLEQRPAPEAIHLWARLLRENAQAELTRDLAEYRWSVLGALRLAEVRAVLRKDALNPADHGWIDCTHRDPGELRAALGLEPPVPAPAFAPALTRPAKP</sequence>
<feature type="transmembrane region" description="Helical" evidence="1">
    <location>
        <begin position="153"/>
        <end position="171"/>
    </location>
</feature>
<reference evidence="2 3" key="1">
    <citation type="submission" date="2019-07" db="EMBL/GenBank/DDBJ databases">
        <title>Whole genome shotgun sequence of Novosphingobium sediminis NBRC 106119.</title>
        <authorList>
            <person name="Hosoyama A."/>
            <person name="Uohara A."/>
            <person name="Ohji S."/>
            <person name="Ichikawa N."/>
        </authorList>
    </citation>
    <scope>NUCLEOTIDE SEQUENCE [LARGE SCALE GENOMIC DNA]</scope>
    <source>
        <strain evidence="2 3">NBRC 106119</strain>
    </source>
</reference>
<comment type="caution">
    <text evidence="2">The sequence shown here is derived from an EMBL/GenBank/DDBJ whole genome shotgun (WGS) entry which is preliminary data.</text>
</comment>
<feature type="transmembrane region" description="Helical" evidence="1">
    <location>
        <begin position="271"/>
        <end position="291"/>
    </location>
</feature>
<keyword evidence="3" id="KW-1185">Reference proteome</keyword>
<feature type="transmembrane region" description="Helical" evidence="1">
    <location>
        <begin position="32"/>
        <end position="56"/>
    </location>
</feature>
<dbReference type="EMBL" id="BJYR01000021">
    <property type="protein sequence ID" value="GEO01309.1"/>
    <property type="molecule type" value="Genomic_DNA"/>
</dbReference>
<feature type="transmembrane region" description="Helical" evidence="1">
    <location>
        <begin position="307"/>
        <end position="328"/>
    </location>
</feature>
<feature type="transmembrane region" description="Helical" evidence="1">
    <location>
        <begin position="241"/>
        <end position="259"/>
    </location>
</feature>
<name>A0A512ANM7_9SPHN</name>
<gene>
    <name evidence="2" type="ORF">NSE01_31410</name>
</gene>
<evidence type="ECO:0000256" key="1">
    <source>
        <dbReference type="SAM" id="Phobius"/>
    </source>
</evidence>
<dbReference type="Proteomes" id="UP000321464">
    <property type="component" value="Unassembled WGS sequence"/>
</dbReference>
<accession>A0A512ANM7</accession>
<keyword evidence="1" id="KW-0812">Transmembrane</keyword>
<feature type="transmembrane region" description="Helical" evidence="1">
    <location>
        <begin position="112"/>
        <end position="133"/>
    </location>
</feature>
<feature type="transmembrane region" description="Helical" evidence="1">
    <location>
        <begin position="201"/>
        <end position="221"/>
    </location>
</feature>
<dbReference type="Pfam" id="PF13687">
    <property type="entry name" value="DUF4153"/>
    <property type="match status" value="1"/>
</dbReference>
<keyword evidence="1" id="KW-1133">Transmembrane helix</keyword>
<dbReference type="InterPro" id="IPR025291">
    <property type="entry name" value="DUF4153"/>
</dbReference>
<proteinExistence type="predicted"/>
<keyword evidence="1" id="KW-0472">Membrane</keyword>
<dbReference type="AlphaFoldDB" id="A0A512ANM7"/>
<organism evidence="2 3">
    <name type="scientific">Novosphingobium sediminis</name>
    <dbReference type="NCBI Taxonomy" id="707214"/>
    <lineage>
        <taxon>Bacteria</taxon>
        <taxon>Pseudomonadati</taxon>
        <taxon>Pseudomonadota</taxon>
        <taxon>Alphaproteobacteria</taxon>
        <taxon>Sphingomonadales</taxon>
        <taxon>Sphingomonadaceae</taxon>
        <taxon>Novosphingobium</taxon>
    </lineage>
</organism>
<evidence type="ECO:0000313" key="3">
    <source>
        <dbReference type="Proteomes" id="UP000321464"/>
    </source>
</evidence>
<protein>
    <submittedName>
        <fullName evidence="2">Uncharacterized protein</fullName>
    </submittedName>
</protein>
<evidence type="ECO:0000313" key="2">
    <source>
        <dbReference type="EMBL" id="GEO01309.1"/>
    </source>
</evidence>